<proteinExistence type="predicted"/>
<reference evidence="2 3" key="1">
    <citation type="submission" date="2018-05" db="EMBL/GenBank/DDBJ databases">
        <title>complete genome sequence of Aquabacterium olei NBRC 110486.</title>
        <authorList>
            <person name="Tang B."/>
            <person name="Chang J."/>
            <person name="Zhang L."/>
            <person name="Yang H."/>
        </authorList>
    </citation>
    <scope>NUCLEOTIDE SEQUENCE [LARGE SCALE GENOMIC DNA]</scope>
    <source>
        <strain evidence="2 3">NBRC 110486</strain>
    </source>
</reference>
<feature type="signal peptide" evidence="1">
    <location>
        <begin position="1"/>
        <end position="19"/>
    </location>
</feature>
<protein>
    <recommendedName>
        <fullName evidence="4">DUF5723 domain-containing protein</fullName>
    </recommendedName>
</protein>
<keyword evidence="3" id="KW-1185">Reference proteome</keyword>
<evidence type="ECO:0008006" key="4">
    <source>
        <dbReference type="Google" id="ProtNLM"/>
    </source>
</evidence>
<feature type="chain" id="PRO_5015906048" description="DUF5723 domain-containing protein" evidence="1">
    <location>
        <begin position="20"/>
        <end position="378"/>
    </location>
</feature>
<dbReference type="KEGG" id="aon:DEH84_17050"/>
<organism evidence="2 3">
    <name type="scientific">Aquabacterium olei</name>
    <dbReference type="NCBI Taxonomy" id="1296669"/>
    <lineage>
        <taxon>Bacteria</taxon>
        <taxon>Pseudomonadati</taxon>
        <taxon>Pseudomonadota</taxon>
        <taxon>Betaproteobacteria</taxon>
        <taxon>Burkholderiales</taxon>
        <taxon>Aquabacterium</taxon>
    </lineage>
</organism>
<dbReference type="AlphaFoldDB" id="A0A2U8FVN7"/>
<sequence length="378" mass="41683">MKDTGLALALTLCAVAVGAAEVGPSGWAVRPYASVRAEAWSNGVPVFQLDGDWSSDYRMRHDTQRAEVQGRAEAGVAVAFSEAGRDNPWRIGALARVDGTARLSGEAAQVLYHYQSRTDPDAPVRYNADTNLMMWAGRGVALHLPAVRMGQLGLEVGWDQLILQRLRTIHSQGEVGYQADDSYAFRGTLRDDNHEATTPFLPPARAQGHGQALSMALTWARPAGEAGAPLWPDRWRLDVRDVWSRLTWSGLIRDDAVLDSAVSTRTPEGRIEYRAAINGQYSQIEAVKRIPVATRWQADWDRANGTWTLTLAHRIGLWQRWLDWQSPGTVRLRVGMEPFVGVARVGVAWQGLEASLMSGFGEASGHVRGLQMSWMLGF</sequence>
<accession>A0A2U8FVN7</accession>
<name>A0A2U8FVN7_9BURK</name>
<keyword evidence="1" id="KW-0732">Signal</keyword>
<evidence type="ECO:0000313" key="2">
    <source>
        <dbReference type="EMBL" id="AWI54937.1"/>
    </source>
</evidence>
<gene>
    <name evidence="2" type="ORF">DEH84_17050</name>
</gene>
<dbReference type="Proteomes" id="UP000244892">
    <property type="component" value="Chromosome"/>
</dbReference>
<dbReference type="EMBL" id="CP029210">
    <property type="protein sequence ID" value="AWI54937.1"/>
    <property type="molecule type" value="Genomic_DNA"/>
</dbReference>
<evidence type="ECO:0000256" key="1">
    <source>
        <dbReference type="SAM" id="SignalP"/>
    </source>
</evidence>
<evidence type="ECO:0000313" key="3">
    <source>
        <dbReference type="Proteomes" id="UP000244892"/>
    </source>
</evidence>